<dbReference type="AlphaFoldDB" id="A0A7D7LAW3"/>
<keyword evidence="2" id="KW-1185">Reference proteome</keyword>
<name>A0A7D7LAW3_9NOSO</name>
<sequence>MIVNYNTSDRTAKVSDSDNNFRMRTIIFNPSEILKTISFGIRGDRKLLEADKTFFVNLYDATNAAIANNSKSQYKTFLVPSLRLGMHSLSL</sequence>
<proteinExistence type="predicted"/>
<dbReference type="Proteomes" id="UP000514713">
    <property type="component" value="Chromosome"/>
</dbReference>
<dbReference type="SUPFAM" id="SSF141072">
    <property type="entry name" value="CalX-like"/>
    <property type="match status" value="1"/>
</dbReference>
<dbReference type="EMBL" id="CP054698">
    <property type="protein sequence ID" value="QMS87190.1"/>
    <property type="molecule type" value="Genomic_DNA"/>
</dbReference>
<dbReference type="InterPro" id="IPR038081">
    <property type="entry name" value="CalX-like_sf"/>
</dbReference>
<evidence type="ECO:0000313" key="1">
    <source>
        <dbReference type="EMBL" id="QMS87190.1"/>
    </source>
</evidence>
<evidence type="ECO:0000313" key="2">
    <source>
        <dbReference type="Proteomes" id="UP000514713"/>
    </source>
</evidence>
<dbReference type="Gene3D" id="2.60.40.2030">
    <property type="match status" value="1"/>
</dbReference>
<dbReference type="RefSeq" id="WP_181930532.1">
    <property type="nucleotide sequence ID" value="NZ_CP054698.1"/>
</dbReference>
<dbReference type="KEGG" id="ned:HUN01_06190"/>
<accession>A0A7D7LAW3</accession>
<reference evidence="2" key="1">
    <citation type="submission" date="2020-06" db="EMBL/GenBank/DDBJ databases">
        <title>Nostoc edaphicum CCNP1411 genome.</title>
        <authorList>
            <person name="Fidor A."/>
            <person name="Grabski M."/>
            <person name="Gawor J."/>
            <person name="Gromadka R."/>
            <person name="Wegrzyn G."/>
            <person name="Mazur-Marzec H."/>
        </authorList>
    </citation>
    <scope>NUCLEOTIDE SEQUENCE [LARGE SCALE GENOMIC DNA]</scope>
    <source>
        <strain evidence="2">CCNP1411</strain>
    </source>
</reference>
<organism evidence="1 2">
    <name type="scientific">Nostoc edaphicum CCNP1411</name>
    <dbReference type="NCBI Taxonomy" id="1472755"/>
    <lineage>
        <taxon>Bacteria</taxon>
        <taxon>Bacillati</taxon>
        <taxon>Cyanobacteriota</taxon>
        <taxon>Cyanophyceae</taxon>
        <taxon>Nostocales</taxon>
        <taxon>Nostocaceae</taxon>
        <taxon>Nostoc</taxon>
    </lineage>
</organism>
<gene>
    <name evidence="1" type="ORF">HUN01_06190</name>
</gene>
<protein>
    <submittedName>
        <fullName evidence="1">Uncharacterized protein</fullName>
    </submittedName>
</protein>